<feature type="compositionally biased region" description="Polar residues" evidence="2">
    <location>
        <begin position="918"/>
        <end position="932"/>
    </location>
</feature>
<feature type="compositionally biased region" description="Polar residues" evidence="2">
    <location>
        <begin position="320"/>
        <end position="332"/>
    </location>
</feature>
<keyword evidence="1" id="KW-0175">Coiled coil</keyword>
<dbReference type="EMBL" id="JALLBG020000018">
    <property type="protein sequence ID" value="KAL3771933.1"/>
    <property type="molecule type" value="Genomic_DNA"/>
</dbReference>
<gene>
    <name evidence="3" type="ORF">ACHAWU_009356</name>
</gene>
<protein>
    <submittedName>
        <fullName evidence="3">Uncharacterized protein</fullName>
    </submittedName>
</protein>
<sequence length="948" mass="107350">MNSLTTVGGTVIDAAEMEKDEKTALQSAGGPRVAGRIGRRNVQRGRSVDEAYNPESSAASATADTVDEIIRPSSAKARAATTLNPVDLHRHRSAPATANAKRVVIVDDDHSTPRPRSHLNTRTATRFKNMDGRLGKKQLPLARADSMTTDETRHERNTPSRSDDRPSTIPQLSSSHHHDANKLSILSILHEISKMTPYASSAYFRQLFTSGLRNVQMHDTREDGELSSVEDALRLCFDINEDMVRVIAAAGIAVVEKRSLEKLVMEEGRRQDMEDRSAGIVNSRISMPISSEAGQTRHSEIKLSAHQRHSRPHSLFVTPTDLSGYTQMKTPKSNPSHALSLPLPSTPALNSTSPRPTITFHFDEVLHNKPLPVVKTSLSHSELSNHPSSAPLEQMASPKVQQYLQQLEERIASVKKSHATRSSSGTPKSRPYPENPSTPIRPSDSVDEWSGKVEPSNKQVKTKEVKSQLFLPSLLSPGNEDIKDVGERPRTTSVSFGDIHDRDEMDLPLDESDGQRRQSLLRSTEDKVRAAEKSVGLKSLQEYRELLQERTMELVALEQKYQTQLKLAEHELKGQDEQVKQFRHAMKEAGVTVVALEETIQSLEAAVNEKDALIALLEGRVKSLETELMQSKATKLEEEIQHLDTVTMLNESISQMGMDIKEKETCLSELQAKTTELEEELSKVLNQLAASQTELTDAQKSIYEKDMKLQVSENELLSTKEMLHEHIELYKNEISQSLQNTTRLMDSMTKEKDSLIESLNAKIAMLEESLAEVEEEKEASGKSHEAKDKELNEKIKTLEVEISKKDEQIGMLQKEDKKSRRRRLAKSSYDHSRKINERLPSEHRRRNERRRRYVPSSDEEYHEPRYYKMHEGKHHFNPGIYYERSSVPMTREDREGYHSARYYERGSVPILHEYQEGYHSTPSPRRSKYYNSETRDDDEVSSIGDGWR</sequence>
<feature type="compositionally biased region" description="Basic residues" evidence="2">
    <location>
        <begin position="843"/>
        <end position="853"/>
    </location>
</feature>
<feature type="compositionally biased region" description="Basic and acidic residues" evidence="2">
    <location>
        <begin position="480"/>
        <end position="490"/>
    </location>
</feature>
<feature type="region of interest" description="Disordered" evidence="2">
    <location>
        <begin position="377"/>
        <end position="396"/>
    </location>
</feature>
<feature type="region of interest" description="Disordered" evidence="2">
    <location>
        <begin position="913"/>
        <end position="948"/>
    </location>
</feature>
<name>A0ABD3N742_9STRA</name>
<keyword evidence="4" id="KW-1185">Reference proteome</keyword>
<feature type="coiled-coil region" evidence="1">
    <location>
        <begin position="540"/>
        <end position="634"/>
    </location>
</feature>
<dbReference type="Proteomes" id="UP001530293">
    <property type="component" value="Unassembled WGS sequence"/>
</dbReference>
<dbReference type="Gene3D" id="1.10.287.1490">
    <property type="match status" value="1"/>
</dbReference>
<dbReference type="PANTHER" id="PTHR23159:SF60">
    <property type="entry name" value="SPINDLE ASSEMBLY ABNORMAL PROTEIN 4"/>
    <property type="match status" value="1"/>
</dbReference>
<feature type="region of interest" description="Disordered" evidence="2">
    <location>
        <begin position="24"/>
        <end position="177"/>
    </location>
</feature>
<accession>A0ABD3N742</accession>
<evidence type="ECO:0000313" key="3">
    <source>
        <dbReference type="EMBL" id="KAL3771933.1"/>
    </source>
</evidence>
<dbReference type="PANTHER" id="PTHR23159">
    <property type="entry name" value="CENTROSOMAL PROTEIN 2"/>
    <property type="match status" value="1"/>
</dbReference>
<dbReference type="AlphaFoldDB" id="A0ABD3N742"/>
<evidence type="ECO:0000256" key="1">
    <source>
        <dbReference type="SAM" id="Coils"/>
    </source>
</evidence>
<reference evidence="3 4" key="1">
    <citation type="submission" date="2024-10" db="EMBL/GenBank/DDBJ databases">
        <title>Updated reference genomes for cyclostephanoid diatoms.</title>
        <authorList>
            <person name="Roberts W.R."/>
            <person name="Alverson A.J."/>
        </authorList>
    </citation>
    <scope>NUCLEOTIDE SEQUENCE [LARGE SCALE GENOMIC DNA]</scope>
    <source>
        <strain evidence="3 4">AJA232-27</strain>
    </source>
</reference>
<feature type="region of interest" description="Disordered" evidence="2">
    <location>
        <begin position="413"/>
        <end position="525"/>
    </location>
</feature>
<feature type="coiled-coil region" evidence="1">
    <location>
        <begin position="660"/>
        <end position="694"/>
    </location>
</feature>
<evidence type="ECO:0000256" key="2">
    <source>
        <dbReference type="SAM" id="MobiDB-lite"/>
    </source>
</evidence>
<proteinExistence type="predicted"/>
<evidence type="ECO:0000313" key="4">
    <source>
        <dbReference type="Proteomes" id="UP001530293"/>
    </source>
</evidence>
<feature type="compositionally biased region" description="Basic and acidic residues" evidence="2">
    <location>
        <begin position="150"/>
        <end position="166"/>
    </location>
</feature>
<comment type="caution">
    <text evidence="3">The sequence shown here is derived from an EMBL/GenBank/DDBJ whole genome shotgun (WGS) entry which is preliminary data.</text>
</comment>
<feature type="compositionally biased region" description="Basic and acidic residues" evidence="2">
    <location>
        <begin position="828"/>
        <end position="842"/>
    </location>
</feature>
<feature type="region of interest" description="Disordered" evidence="2">
    <location>
        <begin position="304"/>
        <end position="339"/>
    </location>
</feature>
<feature type="compositionally biased region" description="Polar residues" evidence="2">
    <location>
        <begin position="377"/>
        <end position="388"/>
    </location>
</feature>
<feature type="region of interest" description="Disordered" evidence="2">
    <location>
        <begin position="810"/>
        <end position="859"/>
    </location>
</feature>
<organism evidence="3 4">
    <name type="scientific">Discostella pseudostelligera</name>
    <dbReference type="NCBI Taxonomy" id="259834"/>
    <lineage>
        <taxon>Eukaryota</taxon>
        <taxon>Sar</taxon>
        <taxon>Stramenopiles</taxon>
        <taxon>Ochrophyta</taxon>
        <taxon>Bacillariophyta</taxon>
        <taxon>Coscinodiscophyceae</taxon>
        <taxon>Thalassiosirophycidae</taxon>
        <taxon>Stephanodiscales</taxon>
        <taxon>Stephanodiscaceae</taxon>
        <taxon>Discostella</taxon>
    </lineage>
</organism>